<dbReference type="Pfam" id="PF00289">
    <property type="entry name" value="Biotin_carb_N"/>
    <property type="match status" value="1"/>
</dbReference>
<evidence type="ECO:0000259" key="5">
    <source>
        <dbReference type="PROSITE" id="PS50979"/>
    </source>
</evidence>
<evidence type="ECO:0000256" key="1">
    <source>
        <dbReference type="ARBA" id="ARBA00022598"/>
    </source>
</evidence>
<dbReference type="GeneID" id="111085175"/>
<feature type="compositionally biased region" description="Polar residues" evidence="4">
    <location>
        <begin position="23"/>
        <end position="44"/>
    </location>
</feature>
<evidence type="ECO:0000256" key="3">
    <source>
        <dbReference type="ARBA" id="ARBA00022840"/>
    </source>
</evidence>
<evidence type="ECO:0000256" key="4">
    <source>
        <dbReference type="SAM" id="MobiDB-lite"/>
    </source>
</evidence>
<organism evidence="6 7">
    <name type="scientific">Limulus polyphemus</name>
    <name type="common">Atlantic horseshoe crab</name>
    <dbReference type="NCBI Taxonomy" id="6850"/>
    <lineage>
        <taxon>Eukaryota</taxon>
        <taxon>Metazoa</taxon>
        <taxon>Ecdysozoa</taxon>
        <taxon>Arthropoda</taxon>
        <taxon>Chelicerata</taxon>
        <taxon>Merostomata</taxon>
        <taxon>Xiphosura</taxon>
        <taxon>Limulidae</taxon>
        <taxon>Limulus</taxon>
    </lineage>
</organism>
<dbReference type="InterPro" id="IPR005481">
    <property type="entry name" value="BC-like_N"/>
</dbReference>
<dbReference type="RefSeq" id="XP_022238321.1">
    <property type="nucleotide sequence ID" value="XM_022382613.1"/>
</dbReference>
<keyword evidence="6" id="KW-1185">Reference proteome</keyword>
<dbReference type="Proteomes" id="UP000694941">
    <property type="component" value="Unplaced"/>
</dbReference>
<dbReference type="PANTHER" id="PTHR45728">
    <property type="entry name" value="ACETYL-COA CARBOXYLASE, ISOFORM A"/>
    <property type="match status" value="1"/>
</dbReference>
<evidence type="ECO:0000313" key="6">
    <source>
        <dbReference type="Proteomes" id="UP000694941"/>
    </source>
</evidence>
<dbReference type="SUPFAM" id="SSF52440">
    <property type="entry name" value="PreATP-grasp domain"/>
    <property type="match status" value="1"/>
</dbReference>
<dbReference type="InterPro" id="IPR011764">
    <property type="entry name" value="Biotin_carboxylation_dom"/>
</dbReference>
<dbReference type="InterPro" id="IPR016185">
    <property type="entry name" value="PreATP-grasp_dom_sf"/>
</dbReference>
<accession>A0ABM1S3W6</accession>
<keyword evidence="3" id="KW-0067">ATP-binding</keyword>
<evidence type="ECO:0000256" key="2">
    <source>
        <dbReference type="ARBA" id="ARBA00022741"/>
    </source>
</evidence>
<dbReference type="Gene3D" id="3.40.50.20">
    <property type="match status" value="1"/>
</dbReference>
<dbReference type="InterPro" id="IPR049076">
    <property type="entry name" value="ACCA"/>
</dbReference>
<evidence type="ECO:0000313" key="7">
    <source>
        <dbReference type="RefSeq" id="XP_022238321.1"/>
    </source>
</evidence>
<feature type="domain" description="Biotin carboxylation" evidence="5">
    <location>
        <begin position="147"/>
        <end position="336"/>
    </location>
</feature>
<dbReference type="Gene3D" id="3.90.1770.10">
    <property type="entry name" value="PreATP-grasp domain"/>
    <property type="match status" value="1"/>
</dbReference>
<sequence>MSGNPVPNDNVAHVHPEVHVDNTGASSGSEATEAFSSLNSNGNSEKSDDFEHIITEECENGPEKETQKVRFSISEEDEITDKGGMISDINNFQSSWKGSRKKARHLRQSMSGTHLLQQGKEASRIDGKDFTVATPEEFVKRFGGNRVINKILIANNGIAAVKCMRSIRRWAYEMFRNVHVVRFVVMVTPEDLKANAEYIKLADHYVHVPGGTNNNNYANVELILDIAKRLNVQAVWAGWGHASENPKLPELLHKSNIAFMGPPEKAMWALGDKIASSIVAQTAGIPTLPWNGSGLKAEWNESFLKNHKRVKIQPELYKKGCLEDVDEALALELYGN</sequence>
<keyword evidence="1" id="KW-0436">Ligase</keyword>
<keyword evidence="2" id="KW-0547">Nucleotide-binding</keyword>
<reference evidence="7" key="1">
    <citation type="submission" date="2025-08" db="UniProtKB">
        <authorList>
            <consortium name="RefSeq"/>
        </authorList>
    </citation>
    <scope>IDENTIFICATION</scope>
    <source>
        <tissue evidence="7">Muscle</tissue>
    </source>
</reference>
<dbReference type="PROSITE" id="PS50979">
    <property type="entry name" value="BC"/>
    <property type="match status" value="1"/>
</dbReference>
<feature type="region of interest" description="Disordered" evidence="4">
    <location>
        <begin position="1"/>
        <end position="47"/>
    </location>
</feature>
<protein>
    <submittedName>
        <fullName evidence="7">Acetyl-CoA carboxylase-like</fullName>
    </submittedName>
</protein>
<name>A0ABM1S3W6_LIMPO</name>
<gene>
    <name evidence="7" type="primary">LOC111085175</name>
</gene>
<proteinExistence type="predicted"/>
<dbReference type="PANTHER" id="PTHR45728:SF3">
    <property type="entry name" value="ACETYL-COA CARBOXYLASE"/>
    <property type="match status" value="1"/>
</dbReference>